<sequence length="30" mass="3535">MELLGINFLSCIYLIPMTDSTRRRNHNVNI</sequence>
<dbReference type="EMBL" id="GGEC01081848">
    <property type="protein sequence ID" value="MBX62332.1"/>
    <property type="molecule type" value="Transcribed_RNA"/>
</dbReference>
<accession>A0A2P2Q5R6</accession>
<evidence type="ECO:0000313" key="1">
    <source>
        <dbReference type="EMBL" id="MBX62332.1"/>
    </source>
</evidence>
<organism evidence="1">
    <name type="scientific">Rhizophora mucronata</name>
    <name type="common">Asiatic mangrove</name>
    <dbReference type="NCBI Taxonomy" id="61149"/>
    <lineage>
        <taxon>Eukaryota</taxon>
        <taxon>Viridiplantae</taxon>
        <taxon>Streptophyta</taxon>
        <taxon>Embryophyta</taxon>
        <taxon>Tracheophyta</taxon>
        <taxon>Spermatophyta</taxon>
        <taxon>Magnoliopsida</taxon>
        <taxon>eudicotyledons</taxon>
        <taxon>Gunneridae</taxon>
        <taxon>Pentapetalae</taxon>
        <taxon>rosids</taxon>
        <taxon>fabids</taxon>
        <taxon>Malpighiales</taxon>
        <taxon>Rhizophoraceae</taxon>
        <taxon>Rhizophora</taxon>
    </lineage>
</organism>
<proteinExistence type="predicted"/>
<name>A0A2P2Q5R6_RHIMU</name>
<reference evidence="1" key="1">
    <citation type="submission" date="2018-02" db="EMBL/GenBank/DDBJ databases">
        <title>Rhizophora mucronata_Transcriptome.</title>
        <authorList>
            <person name="Meera S.P."/>
            <person name="Sreeshan A."/>
            <person name="Augustine A."/>
        </authorList>
    </citation>
    <scope>NUCLEOTIDE SEQUENCE</scope>
    <source>
        <tissue evidence="1">Leaf</tissue>
    </source>
</reference>
<dbReference type="AlphaFoldDB" id="A0A2P2Q5R6"/>
<protein>
    <submittedName>
        <fullName evidence="1">Uncharacterized protein</fullName>
    </submittedName>
</protein>